<proteinExistence type="predicted"/>
<evidence type="ECO:0000256" key="1">
    <source>
        <dbReference type="SAM" id="SignalP"/>
    </source>
</evidence>
<accession>A0AAW0XSJ1</accession>
<comment type="caution">
    <text evidence="3">The sequence shown here is derived from an EMBL/GenBank/DDBJ whole genome shotgun (WGS) entry which is preliminary data.</text>
</comment>
<dbReference type="Gene3D" id="2.60.40.10">
    <property type="entry name" value="Immunoglobulins"/>
    <property type="match status" value="1"/>
</dbReference>
<dbReference type="PANTHER" id="PTHR23278:SF19">
    <property type="entry name" value="OBSCURIN"/>
    <property type="match status" value="1"/>
</dbReference>
<organism evidence="3 4">
    <name type="scientific">Cherax quadricarinatus</name>
    <name type="common">Australian red claw crayfish</name>
    <dbReference type="NCBI Taxonomy" id="27406"/>
    <lineage>
        <taxon>Eukaryota</taxon>
        <taxon>Metazoa</taxon>
        <taxon>Ecdysozoa</taxon>
        <taxon>Arthropoda</taxon>
        <taxon>Crustacea</taxon>
        <taxon>Multicrustacea</taxon>
        <taxon>Malacostraca</taxon>
        <taxon>Eumalacostraca</taxon>
        <taxon>Eucarida</taxon>
        <taxon>Decapoda</taxon>
        <taxon>Pleocyemata</taxon>
        <taxon>Astacidea</taxon>
        <taxon>Parastacoidea</taxon>
        <taxon>Parastacidae</taxon>
        <taxon>Cherax</taxon>
    </lineage>
</organism>
<reference evidence="3 4" key="1">
    <citation type="journal article" date="2024" name="BMC Genomics">
        <title>Genome assembly of redclaw crayfish (Cherax quadricarinatus) provides insights into its immune adaptation and hypoxia tolerance.</title>
        <authorList>
            <person name="Liu Z."/>
            <person name="Zheng J."/>
            <person name="Li H."/>
            <person name="Fang K."/>
            <person name="Wang S."/>
            <person name="He J."/>
            <person name="Zhou D."/>
            <person name="Weng S."/>
            <person name="Chi M."/>
            <person name="Gu Z."/>
            <person name="He J."/>
            <person name="Li F."/>
            <person name="Wang M."/>
        </authorList>
    </citation>
    <scope>NUCLEOTIDE SEQUENCE [LARGE SCALE GENOMIC DNA]</scope>
    <source>
        <strain evidence="3">ZL_2023a</strain>
    </source>
</reference>
<dbReference type="InterPro" id="IPR013783">
    <property type="entry name" value="Ig-like_fold"/>
</dbReference>
<dbReference type="PANTHER" id="PTHR23278">
    <property type="entry name" value="SIDESTEP PROTEIN"/>
    <property type="match status" value="1"/>
</dbReference>
<keyword evidence="1" id="KW-0732">Signal</keyword>
<evidence type="ECO:0000313" key="3">
    <source>
        <dbReference type="EMBL" id="KAK8743424.1"/>
    </source>
</evidence>
<feature type="signal peptide" evidence="1">
    <location>
        <begin position="1"/>
        <end position="20"/>
    </location>
</feature>
<evidence type="ECO:0000313" key="4">
    <source>
        <dbReference type="Proteomes" id="UP001445076"/>
    </source>
</evidence>
<dbReference type="AlphaFoldDB" id="A0AAW0XSJ1"/>
<name>A0AAW0XSJ1_CHEQU</name>
<gene>
    <name evidence="3" type="ORF">OTU49_001440</name>
</gene>
<feature type="domain" description="Ig-like" evidence="2">
    <location>
        <begin position="27"/>
        <end position="136"/>
    </location>
</feature>
<dbReference type="SUPFAM" id="SSF48726">
    <property type="entry name" value="Immunoglobulin"/>
    <property type="match status" value="1"/>
</dbReference>
<dbReference type="InterPro" id="IPR036179">
    <property type="entry name" value="Ig-like_dom_sf"/>
</dbReference>
<dbReference type="EMBL" id="JARKIK010000025">
    <property type="protein sequence ID" value="KAK8743424.1"/>
    <property type="molecule type" value="Genomic_DNA"/>
</dbReference>
<keyword evidence="4" id="KW-1185">Reference proteome</keyword>
<dbReference type="Proteomes" id="UP001445076">
    <property type="component" value="Unassembled WGS sequence"/>
</dbReference>
<sequence>MTKMEFVIFIWLLVTSLSQARNGKESPLVNVTAVMEGEVLLPCDVSTTLEDDHPVLVMFYSNDSGTPIYTVDMRNRRITQPKHQPLSVLKNRAKFNMTSGYSGLYLKTVWSSDDGLYRCRVDFKKSPTRNSKINLTVIVPPDSVRILDINGNEKSSTIGPYVLGMTLTLKCVATG</sequence>
<protein>
    <recommendedName>
        <fullName evidence="2">Ig-like domain-containing protein</fullName>
    </recommendedName>
</protein>
<feature type="chain" id="PRO_5043788440" description="Ig-like domain-containing protein" evidence="1">
    <location>
        <begin position="21"/>
        <end position="175"/>
    </location>
</feature>
<evidence type="ECO:0000259" key="2">
    <source>
        <dbReference type="PROSITE" id="PS50835"/>
    </source>
</evidence>
<dbReference type="PROSITE" id="PS50835">
    <property type="entry name" value="IG_LIKE"/>
    <property type="match status" value="1"/>
</dbReference>
<dbReference type="InterPro" id="IPR007110">
    <property type="entry name" value="Ig-like_dom"/>
</dbReference>
<feature type="non-terminal residue" evidence="3">
    <location>
        <position position="175"/>
    </location>
</feature>